<dbReference type="FunFam" id="1.20.120.1760:FF:000004">
    <property type="entry name" value="CDP-diacylglycerol--glycerol-3-phosphate 3-phosphatidyltransferase"/>
    <property type="match status" value="1"/>
</dbReference>
<dbReference type="InterPro" id="IPR043130">
    <property type="entry name" value="CDP-OH_PTrfase_TM_dom"/>
</dbReference>
<dbReference type="PROSITE" id="PS00379">
    <property type="entry name" value="CDP_ALCOHOL_P_TRANSF"/>
    <property type="match status" value="1"/>
</dbReference>
<name>D7UZG4_LISGR</name>
<evidence type="ECO:0000256" key="16">
    <source>
        <dbReference type="ARBA" id="ARBA00023264"/>
    </source>
</evidence>
<dbReference type="NCBIfam" id="TIGR00560">
    <property type="entry name" value="pgsA"/>
    <property type="match status" value="1"/>
</dbReference>
<evidence type="ECO:0000256" key="7">
    <source>
        <dbReference type="ARBA" id="ARBA00014944"/>
    </source>
</evidence>
<dbReference type="InterPro" id="IPR000462">
    <property type="entry name" value="CDP-OH_P_trans"/>
</dbReference>
<dbReference type="STRING" id="525367.HMPREF0556_12414"/>
<protein>
    <recommendedName>
        <fullName evidence="7 18">CDP-diacylglycerol--glycerol-3-phosphate 3-phosphatidyltransferase</fullName>
        <ecNumber evidence="6 18">2.7.8.5</ecNumber>
    </recommendedName>
</protein>
<evidence type="ECO:0000256" key="10">
    <source>
        <dbReference type="ARBA" id="ARBA00022679"/>
    </source>
</evidence>
<comment type="pathway">
    <text evidence="3">Phospholipid metabolism; phosphatidylglycerol biosynthesis; phosphatidylglycerol from CDP-diacylglycerol: step 1/2.</text>
</comment>
<evidence type="ECO:0000256" key="6">
    <source>
        <dbReference type="ARBA" id="ARBA00013170"/>
    </source>
</evidence>
<evidence type="ECO:0000256" key="13">
    <source>
        <dbReference type="ARBA" id="ARBA00023098"/>
    </source>
</evidence>
<gene>
    <name evidence="21" type="primary">pgsA</name>
    <name evidence="21" type="ORF">HMPREF0556_12414</name>
</gene>
<evidence type="ECO:0000256" key="20">
    <source>
        <dbReference type="SAM" id="Phobius"/>
    </source>
</evidence>
<evidence type="ECO:0000256" key="8">
    <source>
        <dbReference type="ARBA" id="ARBA00022475"/>
    </source>
</evidence>
<dbReference type="GO" id="GO:0005886">
    <property type="term" value="C:plasma membrane"/>
    <property type="evidence" value="ECO:0007669"/>
    <property type="project" value="UniProtKB-SubCell"/>
</dbReference>
<keyword evidence="22" id="KW-1185">Reference proteome</keyword>
<dbReference type="UniPathway" id="UPA00084">
    <property type="reaction ID" value="UER00503"/>
</dbReference>
<dbReference type="PIRSF" id="PIRSF000847">
    <property type="entry name" value="Phos_ph_gly_syn"/>
    <property type="match status" value="1"/>
</dbReference>
<dbReference type="InterPro" id="IPR050324">
    <property type="entry name" value="CDP-alcohol_PTase-I"/>
</dbReference>
<comment type="pathway">
    <text evidence="4">Lipid metabolism.</text>
</comment>
<keyword evidence="15" id="KW-0594">Phospholipid biosynthesis</keyword>
<keyword evidence="13" id="KW-0443">Lipid metabolism</keyword>
<dbReference type="Pfam" id="PF01066">
    <property type="entry name" value="CDP-OH_P_transf"/>
    <property type="match status" value="1"/>
</dbReference>
<feature type="transmembrane region" description="Helical" evidence="20">
    <location>
        <begin position="100"/>
        <end position="124"/>
    </location>
</feature>
<evidence type="ECO:0000256" key="5">
    <source>
        <dbReference type="ARBA" id="ARBA00010441"/>
    </source>
</evidence>
<evidence type="ECO:0000256" key="19">
    <source>
        <dbReference type="RuleBase" id="RU003750"/>
    </source>
</evidence>
<keyword evidence="14 20" id="KW-0472">Membrane</keyword>
<dbReference type="HOGENOM" id="CLU_051314_2_3_9"/>
<dbReference type="PANTHER" id="PTHR14269:SF62">
    <property type="entry name" value="CDP-DIACYLGLYCEROL--GLYCEROL-3-PHOSPHATE 3-PHOSPHATIDYLTRANSFERASE 1, CHLOROPLASTIC"/>
    <property type="match status" value="1"/>
</dbReference>
<dbReference type="eggNOG" id="COG0558">
    <property type="taxonomic scope" value="Bacteria"/>
</dbReference>
<proteinExistence type="inferred from homology"/>
<dbReference type="EC" id="2.7.8.5" evidence="6 18"/>
<reference evidence="21" key="1">
    <citation type="submission" date="2010-06" db="EMBL/GenBank/DDBJ databases">
        <authorList>
            <person name="Muzny D."/>
            <person name="Qin X."/>
            <person name="Buhay C."/>
            <person name="Dugan-Rocha S."/>
            <person name="Ding Y."/>
            <person name="Chen G."/>
            <person name="Hawes A."/>
            <person name="Holder M."/>
            <person name="Jhangiani S."/>
            <person name="Johnson A."/>
            <person name="Khan Z."/>
            <person name="Li Z."/>
            <person name="Liu W."/>
            <person name="Liu X."/>
            <person name="Perez L."/>
            <person name="Shen H."/>
            <person name="Wang Q."/>
            <person name="Watt J."/>
            <person name="Xi L."/>
            <person name="Xin Y."/>
            <person name="Zhou J."/>
            <person name="Deng J."/>
            <person name="Jiang H."/>
            <person name="Liu Y."/>
            <person name="Qu J."/>
            <person name="Song X.-Z."/>
            <person name="Zhang L."/>
            <person name="Villasana D."/>
            <person name="Johnson A."/>
            <person name="Liu J."/>
            <person name="Liyanage D."/>
            <person name="Lorensuhewa L."/>
            <person name="Robinson T."/>
            <person name="Song A."/>
            <person name="Song B.-B."/>
            <person name="Dinh H."/>
            <person name="Thornton R."/>
            <person name="Coyle M."/>
            <person name="Francisco L."/>
            <person name="Jackson L."/>
            <person name="Javaid M."/>
            <person name="Korchina V."/>
            <person name="Kovar C."/>
            <person name="Mata R."/>
            <person name="Mathew T."/>
            <person name="Ngo R."/>
            <person name="Nguyen L."/>
            <person name="Nguyen N."/>
            <person name="Okwuonu G."/>
            <person name="Ongeri F."/>
            <person name="Pham C."/>
            <person name="Simmons D."/>
            <person name="Wilczek-Boney K."/>
            <person name="Hale W."/>
            <person name="Jakkamsetti A."/>
            <person name="Pham P."/>
            <person name="Ruth R."/>
            <person name="San Lucas F."/>
            <person name="Warren J."/>
            <person name="Zhang J."/>
            <person name="Zhao Z."/>
            <person name="Zhou C."/>
            <person name="Zhu D."/>
            <person name="Lee S."/>
            <person name="Bess C."/>
            <person name="Blankenburg K."/>
            <person name="Forbes L."/>
            <person name="Fu Q."/>
            <person name="Gubbala S."/>
            <person name="Hirani K."/>
            <person name="Jayaseelan J.C."/>
            <person name="Lara F."/>
            <person name="Munidasa M."/>
            <person name="Palculict T."/>
            <person name="Patil S."/>
            <person name="Pu L.-L."/>
            <person name="Saada N."/>
            <person name="Tang L."/>
            <person name="Weissenberger G."/>
            <person name="Zhu Y."/>
            <person name="Hemphill L."/>
            <person name="Shang Y."/>
            <person name="Youmans B."/>
            <person name="Ayvaz T."/>
            <person name="Ross M."/>
            <person name="Santibanez J."/>
            <person name="Aqrawi P."/>
            <person name="Gross S."/>
            <person name="Joshi V."/>
            <person name="Fowler G."/>
            <person name="Nazareth L."/>
            <person name="Reid J."/>
            <person name="Worley K."/>
            <person name="Petrosino J."/>
            <person name="Highlander S."/>
            <person name="Gibbs R."/>
        </authorList>
    </citation>
    <scope>NUCLEOTIDE SEQUENCE [LARGE SCALE GENOMIC DNA]</scope>
    <source>
        <strain evidence="21">DSM 20601</strain>
    </source>
</reference>
<evidence type="ECO:0000256" key="3">
    <source>
        <dbReference type="ARBA" id="ARBA00005042"/>
    </source>
</evidence>
<organism evidence="21 22">
    <name type="scientific">Listeria grayi DSM 20601</name>
    <dbReference type="NCBI Taxonomy" id="525367"/>
    <lineage>
        <taxon>Bacteria</taxon>
        <taxon>Bacillati</taxon>
        <taxon>Bacillota</taxon>
        <taxon>Bacilli</taxon>
        <taxon>Bacillales</taxon>
        <taxon>Listeriaceae</taxon>
        <taxon>Listeria</taxon>
    </lineage>
</organism>
<keyword evidence="12 20" id="KW-1133">Transmembrane helix</keyword>
<keyword evidence="11 20" id="KW-0812">Transmembrane</keyword>
<feature type="transmembrane region" description="Helical" evidence="20">
    <location>
        <begin position="181"/>
        <end position="199"/>
    </location>
</feature>
<comment type="function">
    <text evidence="1">This protein catalyzes the committed step to the synthesis of the acidic phospholipids.</text>
</comment>
<keyword evidence="8" id="KW-1003">Cell membrane</keyword>
<dbReference type="InterPro" id="IPR048254">
    <property type="entry name" value="CDP_ALCOHOL_P_TRANSF_CS"/>
</dbReference>
<comment type="caution">
    <text evidence="21">The sequence shown here is derived from an EMBL/GenBank/DDBJ whole genome shotgun (WGS) entry which is preliminary data.</text>
</comment>
<evidence type="ECO:0000256" key="9">
    <source>
        <dbReference type="ARBA" id="ARBA00022516"/>
    </source>
</evidence>
<evidence type="ECO:0000256" key="15">
    <source>
        <dbReference type="ARBA" id="ARBA00023209"/>
    </source>
</evidence>
<evidence type="ECO:0000256" key="11">
    <source>
        <dbReference type="ARBA" id="ARBA00022692"/>
    </source>
</evidence>
<comment type="subcellular location">
    <subcellularLocation>
        <location evidence="2">Cell membrane</location>
        <topology evidence="2">Multi-pass membrane protein</topology>
    </subcellularLocation>
</comment>
<dbReference type="Proteomes" id="UP000010119">
    <property type="component" value="Unassembled WGS sequence"/>
</dbReference>
<dbReference type="EMBL" id="ACCR02000005">
    <property type="protein sequence ID" value="EFI83729.1"/>
    <property type="molecule type" value="Genomic_DNA"/>
</dbReference>
<evidence type="ECO:0000256" key="4">
    <source>
        <dbReference type="ARBA" id="ARBA00005189"/>
    </source>
</evidence>
<accession>D7UZG4</accession>
<feature type="transmembrane region" description="Helical" evidence="20">
    <location>
        <begin position="57"/>
        <end position="79"/>
    </location>
</feature>
<comment type="similarity">
    <text evidence="5 19">Belongs to the CDP-alcohol phosphatidyltransferase class-I family.</text>
</comment>
<keyword evidence="10 19" id="KW-0808">Transferase</keyword>
<evidence type="ECO:0000256" key="17">
    <source>
        <dbReference type="ARBA" id="ARBA00048586"/>
    </source>
</evidence>
<dbReference type="GO" id="GO:0008444">
    <property type="term" value="F:CDP-diacylglycerol-glycerol-3-phosphate 3-phosphatidyltransferase activity"/>
    <property type="evidence" value="ECO:0007669"/>
    <property type="project" value="UniProtKB-UniRule"/>
</dbReference>
<dbReference type="AlphaFoldDB" id="D7UZG4"/>
<keyword evidence="16" id="KW-1208">Phospholipid metabolism</keyword>
<feature type="transmembrane region" description="Helical" evidence="20">
    <location>
        <begin position="26"/>
        <end position="45"/>
    </location>
</feature>
<dbReference type="InterPro" id="IPR004570">
    <property type="entry name" value="Phosphatidylglycerol_P_synth"/>
</dbReference>
<sequence length="209" mass="23381">MRSCALPFLKGKKEGMKMNLPNKLTVLRIFMIPIFVIITVIPYTWGTVHWIGSDIAVTHLVATIIFIVAAATDWFDGYLARKYNLITNFGKFADPMADKLLVAAAFIILVEMNIAPAWVVILIISRELAVTGLRLLLVEGGEVLAAGQLGKIKTFTQMIAIPLMLLHNFPFAWSGIRVDLIFLYVCAFFAVWSGIDYFYKNRGVFKGSM</sequence>
<keyword evidence="9" id="KW-0444">Lipid biosynthesis</keyword>
<dbReference type="Gene3D" id="1.20.120.1760">
    <property type="match status" value="1"/>
</dbReference>
<comment type="catalytic activity">
    <reaction evidence="17">
        <text>a CDP-1,2-diacyl-sn-glycerol + sn-glycerol 3-phosphate = a 1,2-diacyl-sn-glycero-3-phospho-(1'-sn-glycero-3'-phosphate) + CMP + H(+)</text>
        <dbReference type="Rhea" id="RHEA:12593"/>
        <dbReference type="ChEBI" id="CHEBI:15378"/>
        <dbReference type="ChEBI" id="CHEBI:57597"/>
        <dbReference type="ChEBI" id="CHEBI:58332"/>
        <dbReference type="ChEBI" id="CHEBI:60110"/>
        <dbReference type="ChEBI" id="CHEBI:60377"/>
        <dbReference type="EC" id="2.7.8.5"/>
    </reaction>
</comment>
<evidence type="ECO:0000313" key="22">
    <source>
        <dbReference type="Proteomes" id="UP000010119"/>
    </source>
</evidence>
<evidence type="ECO:0000256" key="18">
    <source>
        <dbReference type="NCBIfam" id="TIGR00560"/>
    </source>
</evidence>
<evidence type="ECO:0000256" key="2">
    <source>
        <dbReference type="ARBA" id="ARBA00004651"/>
    </source>
</evidence>
<evidence type="ECO:0000256" key="12">
    <source>
        <dbReference type="ARBA" id="ARBA00022989"/>
    </source>
</evidence>
<evidence type="ECO:0000256" key="1">
    <source>
        <dbReference type="ARBA" id="ARBA00003973"/>
    </source>
</evidence>
<dbReference type="GO" id="GO:0006655">
    <property type="term" value="P:phosphatidylglycerol biosynthetic process"/>
    <property type="evidence" value="ECO:0007669"/>
    <property type="project" value="UniProtKB-UniPathway"/>
</dbReference>
<dbReference type="PANTHER" id="PTHR14269">
    <property type="entry name" value="CDP-DIACYLGLYCEROL--GLYCEROL-3-PHOSPHATE 3-PHOSPHATIDYLTRANSFERASE-RELATED"/>
    <property type="match status" value="1"/>
</dbReference>
<evidence type="ECO:0000313" key="21">
    <source>
        <dbReference type="EMBL" id="EFI83729.1"/>
    </source>
</evidence>
<evidence type="ECO:0000256" key="14">
    <source>
        <dbReference type="ARBA" id="ARBA00023136"/>
    </source>
</evidence>